<evidence type="ECO:0000259" key="1">
    <source>
        <dbReference type="PROSITE" id="PS50878"/>
    </source>
</evidence>
<organism evidence="2 3">
    <name type="scientific">Intoshia linei</name>
    <dbReference type="NCBI Taxonomy" id="1819745"/>
    <lineage>
        <taxon>Eukaryota</taxon>
        <taxon>Metazoa</taxon>
        <taxon>Spiralia</taxon>
        <taxon>Lophotrochozoa</taxon>
        <taxon>Mesozoa</taxon>
        <taxon>Orthonectida</taxon>
        <taxon>Rhopaluridae</taxon>
        <taxon>Intoshia</taxon>
    </lineage>
</organism>
<comment type="caution">
    <text evidence="2">The sequence shown here is derived from an EMBL/GenBank/DDBJ whole genome shotgun (WGS) entry which is preliminary data.</text>
</comment>
<dbReference type="AlphaFoldDB" id="A0A177AUB8"/>
<feature type="domain" description="Reverse transcriptase" evidence="1">
    <location>
        <begin position="1"/>
        <end position="77"/>
    </location>
</feature>
<accession>A0A177AUB8</accession>
<evidence type="ECO:0000313" key="3">
    <source>
        <dbReference type="Proteomes" id="UP000078046"/>
    </source>
</evidence>
<gene>
    <name evidence="2" type="ORF">A3Q56_07162</name>
</gene>
<keyword evidence="3" id="KW-1185">Reference proteome</keyword>
<dbReference type="EMBL" id="LWCA01001436">
    <property type="protein sequence ID" value="OAF65122.1"/>
    <property type="molecule type" value="Genomic_DNA"/>
</dbReference>
<sequence length="77" mass="8870">MDLSKAFYTIHRATLIEDLRQIVEKDETHIMKILLENIEYTVTCGKSFSEPFVTNTGSPQGDSFNTVFFIFLDTFIT</sequence>
<dbReference type="PROSITE" id="PS50878">
    <property type="entry name" value="RT_POL"/>
    <property type="match status" value="1"/>
</dbReference>
<dbReference type="Proteomes" id="UP000078046">
    <property type="component" value="Unassembled WGS sequence"/>
</dbReference>
<protein>
    <recommendedName>
        <fullName evidence="1">Reverse transcriptase domain-containing protein</fullName>
    </recommendedName>
</protein>
<name>A0A177AUB8_9BILA</name>
<reference evidence="2 3" key="1">
    <citation type="submission" date="2016-04" db="EMBL/GenBank/DDBJ databases">
        <title>The genome of Intoshia linei affirms orthonectids as highly simplified spiralians.</title>
        <authorList>
            <person name="Mikhailov K.V."/>
            <person name="Slusarev G.S."/>
            <person name="Nikitin M.A."/>
            <person name="Logacheva M.D."/>
            <person name="Penin A."/>
            <person name="Aleoshin V."/>
            <person name="Panchin Y.V."/>
        </authorList>
    </citation>
    <scope>NUCLEOTIDE SEQUENCE [LARGE SCALE GENOMIC DNA]</scope>
    <source>
        <strain evidence="2">Intl2013</strain>
        <tissue evidence="2">Whole animal</tissue>
    </source>
</reference>
<dbReference type="OrthoDB" id="10067544at2759"/>
<dbReference type="InterPro" id="IPR000477">
    <property type="entry name" value="RT_dom"/>
</dbReference>
<evidence type="ECO:0000313" key="2">
    <source>
        <dbReference type="EMBL" id="OAF65122.1"/>
    </source>
</evidence>
<proteinExistence type="predicted"/>